<feature type="domain" description="DUF2062" evidence="2">
    <location>
        <begin position="25"/>
        <end position="165"/>
    </location>
</feature>
<evidence type="ECO:0000259" key="2">
    <source>
        <dbReference type="Pfam" id="PF09835"/>
    </source>
</evidence>
<dbReference type="PANTHER" id="PTHR40547:SF1">
    <property type="entry name" value="SLL0298 PROTEIN"/>
    <property type="match status" value="1"/>
</dbReference>
<proteinExistence type="predicted"/>
<accession>A0ABR9UT21</accession>
<feature type="transmembrane region" description="Helical" evidence="1">
    <location>
        <begin position="81"/>
        <end position="101"/>
    </location>
</feature>
<feature type="transmembrane region" description="Helical" evidence="1">
    <location>
        <begin position="48"/>
        <end position="74"/>
    </location>
</feature>
<comment type="caution">
    <text evidence="3">The sequence shown here is derived from an EMBL/GenBank/DDBJ whole genome shotgun (WGS) entry which is preliminary data.</text>
</comment>
<evidence type="ECO:0000313" key="4">
    <source>
        <dbReference type="Proteomes" id="UP000651156"/>
    </source>
</evidence>
<keyword evidence="1" id="KW-1133">Transmembrane helix</keyword>
<keyword evidence="1" id="KW-0812">Transmembrane</keyword>
<reference evidence="3 4" key="1">
    <citation type="submission" date="2020-10" db="EMBL/GenBank/DDBJ databases">
        <authorList>
            <person name="Castelo-Branco R."/>
            <person name="Eusebio N."/>
            <person name="Adriana R."/>
            <person name="Vieira A."/>
            <person name="Brugerolle De Fraissinette N."/>
            <person name="Rezende De Castro R."/>
            <person name="Schneider M.P."/>
            <person name="Vasconcelos V."/>
            <person name="Leao P.N."/>
        </authorList>
    </citation>
    <scope>NUCLEOTIDE SEQUENCE [LARGE SCALE GENOMIC DNA]</scope>
    <source>
        <strain evidence="3 4">LEGE 06123</strain>
    </source>
</reference>
<dbReference type="Pfam" id="PF09835">
    <property type="entry name" value="DUF2062"/>
    <property type="match status" value="1"/>
</dbReference>
<dbReference type="Proteomes" id="UP000651156">
    <property type="component" value="Unassembled WGS sequence"/>
</dbReference>
<evidence type="ECO:0000256" key="1">
    <source>
        <dbReference type="SAM" id="Phobius"/>
    </source>
</evidence>
<evidence type="ECO:0000313" key="3">
    <source>
        <dbReference type="EMBL" id="MBE9191417.1"/>
    </source>
</evidence>
<dbReference type="EMBL" id="JADEWN010000032">
    <property type="protein sequence ID" value="MBE9191417.1"/>
    <property type="molecule type" value="Genomic_DNA"/>
</dbReference>
<dbReference type="InterPro" id="IPR018639">
    <property type="entry name" value="DUF2062"/>
</dbReference>
<keyword evidence="4" id="KW-1185">Reference proteome</keyword>
<dbReference type="PANTHER" id="PTHR40547">
    <property type="entry name" value="SLL0298 PROTEIN"/>
    <property type="match status" value="1"/>
</dbReference>
<name>A0ABR9UT21_9CHRO</name>
<organism evidence="3 4">
    <name type="scientific">Gloeocapsopsis crepidinum LEGE 06123</name>
    <dbReference type="NCBI Taxonomy" id="588587"/>
    <lineage>
        <taxon>Bacteria</taxon>
        <taxon>Bacillati</taxon>
        <taxon>Cyanobacteriota</taxon>
        <taxon>Cyanophyceae</taxon>
        <taxon>Oscillatoriophycideae</taxon>
        <taxon>Chroococcales</taxon>
        <taxon>Chroococcaceae</taxon>
        <taxon>Gloeocapsopsis</taxon>
    </lineage>
</organism>
<protein>
    <submittedName>
        <fullName evidence="3">DUF2062 domain-containing protein</fullName>
    </submittedName>
</protein>
<sequence>MPKIELHLLDEVKAIVKKSRWHWIRQVRSFSWRILHVRGTPRYIARGLAAGVFAGLFPLFGLQTIVGVALATLLKGNKLMAAAGTWISNPLTYVPILLFNFQTGRWLLNFDLTFTTEAIADWQTFVEVGTEFIVALFTGCFVVGLLCAIACYFVSIPLIRYLRRHTINQQLRQKIRQEQLSFGAKSLPLKKTNQKHVNK</sequence>
<keyword evidence="1" id="KW-0472">Membrane</keyword>
<gene>
    <name evidence="3" type="ORF">IQ230_13885</name>
</gene>
<feature type="transmembrane region" description="Helical" evidence="1">
    <location>
        <begin position="132"/>
        <end position="154"/>
    </location>
</feature>